<feature type="transmembrane region" description="Helical" evidence="10">
    <location>
        <begin position="233"/>
        <end position="255"/>
    </location>
</feature>
<protein>
    <submittedName>
        <fullName evidence="11">HET-E1 protein</fullName>
    </submittedName>
</protein>
<evidence type="ECO:0000256" key="4">
    <source>
        <dbReference type="ARBA" id="ARBA00022597"/>
    </source>
</evidence>
<keyword evidence="7 10" id="KW-1133">Transmembrane helix</keyword>
<feature type="transmembrane region" description="Helical" evidence="10">
    <location>
        <begin position="6"/>
        <end position="26"/>
    </location>
</feature>
<feature type="transmembrane region" description="Helical" evidence="10">
    <location>
        <begin position="175"/>
        <end position="196"/>
    </location>
</feature>
<evidence type="ECO:0000256" key="9">
    <source>
        <dbReference type="SAM" id="MobiDB-lite"/>
    </source>
</evidence>
<dbReference type="AlphaFoldDB" id="A0A812PZS8"/>
<dbReference type="GO" id="GO:0051119">
    <property type="term" value="F:sugar transmembrane transporter activity"/>
    <property type="evidence" value="ECO:0007669"/>
    <property type="project" value="InterPro"/>
</dbReference>
<accession>A0A812PZS8</accession>
<dbReference type="PANTHER" id="PTHR10791">
    <property type="entry name" value="RAG1-ACTIVATING PROTEIN 1"/>
    <property type="match status" value="1"/>
</dbReference>
<dbReference type="Gene3D" id="1.20.1280.290">
    <property type="match status" value="1"/>
</dbReference>
<feature type="compositionally biased region" description="Acidic residues" evidence="9">
    <location>
        <begin position="327"/>
        <end position="336"/>
    </location>
</feature>
<name>A0A812PZS8_9DINO</name>
<evidence type="ECO:0000256" key="7">
    <source>
        <dbReference type="ARBA" id="ARBA00022989"/>
    </source>
</evidence>
<feature type="region of interest" description="Disordered" evidence="9">
    <location>
        <begin position="313"/>
        <end position="347"/>
    </location>
</feature>
<dbReference type="GO" id="GO:0012505">
    <property type="term" value="C:endomembrane system"/>
    <property type="evidence" value="ECO:0007669"/>
    <property type="project" value="UniProtKB-SubCell"/>
</dbReference>
<gene>
    <name evidence="11" type="primary">HET-E1</name>
    <name evidence="11" type="ORF">SNAT2548_LOCUS20997</name>
</gene>
<sequence>MSASELALIHGTGCVGAVLSIGMALVPLREMIRARAVGSLNGFDTRQLPVQFVNFYIWAVWAVQVGDIWVFLASSPSAAVCLFNITSAIALLSQEEGAVSQLCKPFDGAFFRRSPSRAWHDASREQRGKTVRKLELQTVGGFLAVSFISCFLGKWELAGLEVVSDLFPVSLREEVLGSLASMAAFVAYCRPIMRLYTYCCRRDASPILLPLVLMVLLSNTLWTIYGVSTLNPWVYVPNGSGALVCIMQVLVRLIFPGRADRLEGLDKAGQAKDLEANSLDAQHGAPLRLSSQQSIHEDYLLWQKDYYRWRSMARTSNTPSTTSRDEDAVESAESEDGQLLPNQASKQ</sequence>
<keyword evidence="8 10" id="KW-0472">Membrane</keyword>
<dbReference type="InterPro" id="IPR047664">
    <property type="entry name" value="SWEET"/>
</dbReference>
<evidence type="ECO:0000256" key="5">
    <source>
        <dbReference type="ARBA" id="ARBA00022692"/>
    </source>
</evidence>
<feature type="transmembrane region" description="Helical" evidence="10">
    <location>
        <begin position="134"/>
        <end position="155"/>
    </location>
</feature>
<keyword evidence="4" id="KW-0762">Sugar transport</keyword>
<evidence type="ECO:0000256" key="3">
    <source>
        <dbReference type="ARBA" id="ARBA00022448"/>
    </source>
</evidence>
<evidence type="ECO:0000256" key="1">
    <source>
        <dbReference type="ARBA" id="ARBA00004127"/>
    </source>
</evidence>
<dbReference type="Pfam" id="PF03083">
    <property type="entry name" value="MtN3_slv"/>
    <property type="match status" value="1"/>
</dbReference>
<dbReference type="PANTHER" id="PTHR10791:SF224">
    <property type="entry name" value="SUGAR TRANSPORTER SWEET"/>
    <property type="match status" value="1"/>
</dbReference>
<evidence type="ECO:0000313" key="12">
    <source>
        <dbReference type="Proteomes" id="UP000604046"/>
    </source>
</evidence>
<dbReference type="OrthoDB" id="409725at2759"/>
<feature type="transmembrane region" description="Helical" evidence="10">
    <location>
        <begin position="208"/>
        <end position="227"/>
    </location>
</feature>
<keyword evidence="6" id="KW-0677">Repeat</keyword>
<keyword evidence="5 10" id="KW-0812">Transmembrane</keyword>
<feature type="compositionally biased region" description="Polar residues" evidence="9">
    <location>
        <begin position="313"/>
        <end position="322"/>
    </location>
</feature>
<keyword evidence="3" id="KW-0813">Transport</keyword>
<reference evidence="11" key="1">
    <citation type="submission" date="2021-02" db="EMBL/GenBank/DDBJ databases">
        <authorList>
            <person name="Dougan E. K."/>
            <person name="Rhodes N."/>
            <person name="Thang M."/>
            <person name="Chan C."/>
        </authorList>
    </citation>
    <scope>NUCLEOTIDE SEQUENCE</scope>
</reference>
<dbReference type="EMBL" id="CAJNDS010002232">
    <property type="protein sequence ID" value="CAE7384906.1"/>
    <property type="molecule type" value="Genomic_DNA"/>
</dbReference>
<comment type="subcellular location">
    <subcellularLocation>
        <location evidence="1">Endomembrane system</location>
        <topology evidence="1">Multi-pass membrane protein</topology>
    </subcellularLocation>
</comment>
<evidence type="ECO:0000256" key="2">
    <source>
        <dbReference type="ARBA" id="ARBA00007809"/>
    </source>
</evidence>
<organism evidence="11 12">
    <name type="scientific">Symbiodinium natans</name>
    <dbReference type="NCBI Taxonomy" id="878477"/>
    <lineage>
        <taxon>Eukaryota</taxon>
        <taxon>Sar</taxon>
        <taxon>Alveolata</taxon>
        <taxon>Dinophyceae</taxon>
        <taxon>Suessiales</taxon>
        <taxon>Symbiodiniaceae</taxon>
        <taxon>Symbiodinium</taxon>
    </lineage>
</organism>
<dbReference type="Proteomes" id="UP000604046">
    <property type="component" value="Unassembled WGS sequence"/>
</dbReference>
<evidence type="ECO:0000256" key="6">
    <source>
        <dbReference type="ARBA" id="ARBA00022737"/>
    </source>
</evidence>
<dbReference type="GO" id="GO:0016020">
    <property type="term" value="C:membrane"/>
    <property type="evidence" value="ECO:0007669"/>
    <property type="project" value="InterPro"/>
</dbReference>
<dbReference type="InterPro" id="IPR004316">
    <property type="entry name" value="SWEET_rpt"/>
</dbReference>
<comment type="similarity">
    <text evidence="2">Belongs to the SWEET sugar transporter family.</text>
</comment>
<evidence type="ECO:0000313" key="11">
    <source>
        <dbReference type="EMBL" id="CAE7384906.1"/>
    </source>
</evidence>
<proteinExistence type="inferred from homology"/>
<comment type="caution">
    <text evidence="11">The sequence shown here is derived from an EMBL/GenBank/DDBJ whole genome shotgun (WGS) entry which is preliminary data.</text>
</comment>
<keyword evidence="12" id="KW-1185">Reference proteome</keyword>
<evidence type="ECO:0000256" key="10">
    <source>
        <dbReference type="SAM" id="Phobius"/>
    </source>
</evidence>
<evidence type="ECO:0000256" key="8">
    <source>
        <dbReference type="ARBA" id="ARBA00023136"/>
    </source>
</evidence>